<dbReference type="Proteomes" id="UP001214976">
    <property type="component" value="Unassembled WGS sequence"/>
</dbReference>
<feature type="signal peptide" evidence="1">
    <location>
        <begin position="1"/>
        <end position="24"/>
    </location>
</feature>
<comment type="caution">
    <text evidence="2">The sequence shown here is derived from an EMBL/GenBank/DDBJ whole genome shotgun (WGS) entry which is preliminary data.</text>
</comment>
<sequence>MKHSMIKTLTFAFVTAAFATQASAASHMERQITRDISNQTHRAVKVETNRYDALKTALNAKLNQLNQASDITTFNRLATDAKELAQQAKAAIKAQTFDFGESADNRRAQLDATYAGWKLNKLIDSLEQAATQSDLTAAKTEIRSHI</sequence>
<organism evidence="2 3">
    <name type="scientific">Exercitatus varius</name>
    <dbReference type="NCBI Taxonomy" id="67857"/>
    <lineage>
        <taxon>Bacteria</taxon>
        <taxon>Pseudomonadati</taxon>
        <taxon>Pseudomonadota</taxon>
        <taxon>Gammaproteobacteria</taxon>
        <taxon>Pasteurellales</taxon>
        <taxon>Pasteurellaceae</taxon>
        <taxon>Exercitatus</taxon>
    </lineage>
</organism>
<evidence type="ECO:0000313" key="3">
    <source>
        <dbReference type="Proteomes" id="UP001214976"/>
    </source>
</evidence>
<evidence type="ECO:0000313" key="2">
    <source>
        <dbReference type="EMBL" id="MDG2950037.1"/>
    </source>
</evidence>
<feature type="chain" id="PRO_5043431540" evidence="1">
    <location>
        <begin position="25"/>
        <end position="146"/>
    </location>
</feature>
<name>A0AAW6QCH6_9PAST</name>
<gene>
    <name evidence="2" type="ORF">P7M15_05810</name>
</gene>
<proteinExistence type="predicted"/>
<dbReference type="RefSeq" id="WP_317477131.1">
    <property type="nucleotide sequence ID" value="NZ_JARQTT010000005.1"/>
</dbReference>
<protein>
    <submittedName>
        <fullName evidence="2">Uncharacterized protein</fullName>
    </submittedName>
</protein>
<accession>A0AAW6QCH6</accession>
<reference evidence="2" key="1">
    <citation type="submission" date="2023-03" db="EMBL/GenBank/DDBJ databases">
        <title>Classification of Bisgaard taxon 6 and taxon 10 as Exercitatus varius gen. nov., spec. nov.</title>
        <authorList>
            <person name="Christensen H."/>
        </authorList>
    </citation>
    <scope>NUCLEOTIDE SEQUENCE</scope>
    <source>
        <strain evidence="2">86116</strain>
    </source>
</reference>
<dbReference type="EMBL" id="JARQTW010000009">
    <property type="protein sequence ID" value="MDG2950037.1"/>
    <property type="molecule type" value="Genomic_DNA"/>
</dbReference>
<evidence type="ECO:0000256" key="1">
    <source>
        <dbReference type="SAM" id="SignalP"/>
    </source>
</evidence>
<keyword evidence="1" id="KW-0732">Signal</keyword>
<dbReference type="AlphaFoldDB" id="A0AAW6QCH6"/>